<gene>
    <name evidence="2" type="ORF">ACFFGN_01485</name>
</gene>
<keyword evidence="3" id="KW-1185">Reference proteome</keyword>
<evidence type="ECO:0000313" key="3">
    <source>
        <dbReference type="Proteomes" id="UP001589890"/>
    </source>
</evidence>
<dbReference type="InterPro" id="IPR035986">
    <property type="entry name" value="PKD_dom_sf"/>
</dbReference>
<evidence type="ECO:0000313" key="2">
    <source>
        <dbReference type="EMBL" id="MFC0622714.1"/>
    </source>
</evidence>
<feature type="domain" description="PKD" evidence="1">
    <location>
        <begin position="77"/>
        <end position="118"/>
    </location>
</feature>
<protein>
    <submittedName>
        <fullName evidence="2">PKD domain-containing protein</fullName>
    </submittedName>
</protein>
<dbReference type="Pfam" id="PF00801">
    <property type="entry name" value="PKD"/>
    <property type="match status" value="1"/>
</dbReference>
<organism evidence="2 3">
    <name type="scientific">Kribbella deserti</name>
    <dbReference type="NCBI Taxonomy" id="1926257"/>
    <lineage>
        <taxon>Bacteria</taxon>
        <taxon>Bacillati</taxon>
        <taxon>Actinomycetota</taxon>
        <taxon>Actinomycetes</taxon>
        <taxon>Propionibacteriales</taxon>
        <taxon>Kribbellaceae</taxon>
        <taxon>Kribbella</taxon>
    </lineage>
</organism>
<dbReference type="InterPro" id="IPR000601">
    <property type="entry name" value="PKD_dom"/>
</dbReference>
<proteinExistence type="predicted"/>
<sequence>MAGYECYRPDQLHPDELDQLPERVLTWVDVYDAVKNEVAAKKTVLVQPAGRTLVNAETVFSTSGERWRKYGIVLLGFKVDVEGRPARYLWNFGDGESVTTTSPGRPYPAKDITHKYARRAERLGVSVTTTYEVRYRVDGGEWRDIEQPLTAVGPVTPLGVREAVPVLVDPQR</sequence>
<dbReference type="SUPFAM" id="SSF49299">
    <property type="entry name" value="PKD domain"/>
    <property type="match status" value="1"/>
</dbReference>
<dbReference type="InterPro" id="IPR013783">
    <property type="entry name" value="Ig-like_fold"/>
</dbReference>
<name>A0ABV6QDK0_9ACTN</name>
<evidence type="ECO:0000259" key="1">
    <source>
        <dbReference type="PROSITE" id="PS50093"/>
    </source>
</evidence>
<dbReference type="Gene3D" id="2.60.40.10">
    <property type="entry name" value="Immunoglobulins"/>
    <property type="match status" value="1"/>
</dbReference>
<accession>A0ABV6QDK0</accession>
<dbReference type="PROSITE" id="PS50093">
    <property type="entry name" value="PKD"/>
    <property type="match status" value="1"/>
</dbReference>
<dbReference type="RefSeq" id="WP_380043392.1">
    <property type="nucleotide sequence ID" value="NZ_JBHLTC010000001.1"/>
</dbReference>
<dbReference type="EMBL" id="JBHLTC010000001">
    <property type="protein sequence ID" value="MFC0622714.1"/>
    <property type="molecule type" value="Genomic_DNA"/>
</dbReference>
<dbReference type="Proteomes" id="UP001589890">
    <property type="component" value="Unassembled WGS sequence"/>
</dbReference>
<comment type="caution">
    <text evidence="2">The sequence shown here is derived from an EMBL/GenBank/DDBJ whole genome shotgun (WGS) entry which is preliminary data.</text>
</comment>
<reference evidence="2 3" key="1">
    <citation type="submission" date="2024-09" db="EMBL/GenBank/DDBJ databases">
        <authorList>
            <person name="Sun Q."/>
            <person name="Mori K."/>
        </authorList>
    </citation>
    <scope>NUCLEOTIDE SEQUENCE [LARGE SCALE GENOMIC DNA]</scope>
    <source>
        <strain evidence="2 3">CGMCC 1.15906</strain>
    </source>
</reference>